<feature type="transmembrane region" description="Helical" evidence="5">
    <location>
        <begin position="7"/>
        <end position="26"/>
    </location>
</feature>
<comment type="caution">
    <text evidence="7">The sequence shown here is derived from an EMBL/GenBank/DDBJ whole genome shotgun (WGS) entry which is preliminary data.</text>
</comment>
<organism evidence="7 8">
    <name type="scientific">Scyliorhinus torazame</name>
    <name type="common">Cloudy catshark</name>
    <name type="synonym">Catulus torazame</name>
    <dbReference type="NCBI Taxonomy" id="75743"/>
    <lineage>
        <taxon>Eukaryota</taxon>
        <taxon>Metazoa</taxon>
        <taxon>Chordata</taxon>
        <taxon>Craniata</taxon>
        <taxon>Vertebrata</taxon>
        <taxon>Chondrichthyes</taxon>
        <taxon>Elasmobranchii</taxon>
        <taxon>Galeomorphii</taxon>
        <taxon>Galeoidea</taxon>
        <taxon>Carcharhiniformes</taxon>
        <taxon>Scyliorhinidae</taxon>
        <taxon>Scyliorhinus</taxon>
    </lineage>
</organism>
<evidence type="ECO:0000256" key="1">
    <source>
        <dbReference type="ARBA" id="ARBA00004141"/>
    </source>
</evidence>
<keyword evidence="3 5" id="KW-1133">Transmembrane helix</keyword>
<gene>
    <name evidence="7" type="ORF">scyTo_0018426</name>
</gene>
<proteinExistence type="predicted"/>
<keyword evidence="8" id="KW-1185">Reference proteome</keyword>
<evidence type="ECO:0000256" key="2">
    <source>
        <dbReference type="ARBA" id="ARBA00022692"/>
    </source>
</evidence>
<comment type="subcellular location">
    <subcellularLocation>
        <location evidence="1">Membrane</location>
        <topology evidence="1">Multi-pass membrane protein</topology>
    </subcellularLocation>
</comment>
<evidence type="ECO:0000256" key="5">
    <source>
        <dbReference type="SAM" id="Phobius"/>
    </source>
</evidence>
<keyword evidence="4 5" id="KW-0472">Membrane</keyword>
<dbReference type="GO" id="GO:0070837">
    <property type="term" value="P:dehydroascorbic acid transport"/>
    <property type="evidence" value="ECO:0007669"/>
    <property type="project" value="TreeGrafter"/>
</dbReference>
<dbReference type="InterPro" id="IPR005828">
    <property type="entry name" value="MFS_sugar_transport-like"/>
</dbReference>
<accession>A0A401PVK1</accession>
<feature type="transmembrane region" description="Helical" evidence="5">
    <location>
        <begin position="57"/>
        <end position="81"/>
    </location>
</feature>
<dbReference type="Gene3D" id="1.20.1250.20">
    <property type="entry name" value="MFS general substrate transporter like domains"/>
    <property type="match status" value="1"/>
</dbReference>
<evidence type="ECO:0000259" key="6">
    <source>
        <dbReference type="PROSITE" id="PS50850"/>
    </source>
</evidence>
<dbReference type="PROSITE" id="PS50850">
    <property type="entry name" value="MFS"/>
    <property type="match status" value="1"/>
</dbReference>
<feature type="domain" description="Major facilitator superfamily (MFS) profile" evidence="6">
    <location>
        <begin position="13"/>
        <end position="95"/>
    </location>
</feature>
<evidence type="ECO:0000313" key="7">
    <source>
        <dbReference type="EMBL" id="GCB77093.1"/>
    </source>
</evidence>
<dbReference type="GO" id="GO:0055056">
    <property type="term" value="F:D-glucose transmembrane transporter activity"/>
    <property type="evidence" value="ECO:0007669"/>
    <property type="project" value="TreeGrafter"/>
</dbReference>
<keyword evidence="2 5" id="KW-0812">Transmembrane</keyword>
<reference evidence="7 8" key="1">
    <citation type="journal article" date="2018" name="Nat. Ecol. Evol.">
        <title>Shark genomes provide insights into elasmobranch evolution and the origin of vertebrates.</title>
        <authorList>
            <person name="Hara Y"/>
            <person name="Yamaguchi K"/>
            <person name="Onimaru K"/>
            <person name="Kadota M"/>
            <person name="Koyanagi M"/>
            <person name="Keeley SD"/>
            <person name="Tatsumi K"/>
            <person name="Tanaka K"/>
            <person name="Motone F"/>
            <person name="Kageyama Y"/>
            <person name="Nozu R"/>
            <person name="Adachi N"/>
            <person name="Nishimura O"/>
            <person name="Nakagawa R"/>
            <person name="Tanegashima C"/>
            <person name="Kiyatake I"/>
            <person name="Matsumoto R"/>
            <person name="Murakumo K"/>
            <person name="Nishida K"/>
            <person name="Terakita A"/>
            <person name="Kuratani S"/>
            <person name="Sato K"/>
            <person name="Hyodo S Kuraku.S."/>
        </authorList>
    </citation>
    <scope>NUCLEOTIDE SEQUENCE [LARGE SCALE GENOMIC DNA]</scope>
</reference>
<protein>
    <recommendedName>
        <fullName evidence="6">Major facilitator superfamily (MFS) profile domain-containing protein</fullName>
    </recommendedName>
</protein>
<evidence type="ECO:0000313" key="8">
    <source>
        <dbReference type="Proteomes" id="UP000288216"/>
    </source>
</evidence>
<dbReference type="Pfam" id="PF00083">
    <property type="entry name" value="Sugar_tr"/>
    <property type="match status" value="1"/>
</dbReference>
<dbReference type="PANTHER" id="PTHR23503:SF22">
    <property type="entry name" value="SOLUTE CARRIER FAMILY 2, FACILITATED GLUCOSE TRANSPORTER MEMBER 11"/>
    <property type="match status" value="1"/>
</dbReference>
<dbReference type="GO" id="GO:0005886">
    <property type="term" value="C:plasma membrane"/>
    <property type="evidence" value="ECO:0007669"/>
    <property type="project" value="TreeGrafter"/>
</dbReference>
<dbReference type="OrthoDB" id="8120565at2759"/>
<dbReference type="STRING" id="75743.A0A401PVK1"/>
<evidence type="ECO:0000256" key="4">
    <source>
        <dbReference type="ARBA" id="ARBA00023136"/>
    </source>
</evidence>
<dbReference type="InterPro" id="IPR045263">
    <property type="entry name" value="GLUT"/>
</dbReference>
<dbReference type="OMA" id="VIIKCAV"/>
<dbReference type="InterPro" id="IPR020846">
    <property type="entry name" value="MFS_dom"/>
</dbReference>
<name>A0A401PVK1_SCYTO</name>
<dbReference type="Proteomes" id="UP000288216">
    <property type="component" value="Unassembled WGS sequence"/>
</dbReference>
<dbReference type="PANTHER" id="PTHR23503">
    <property type="entry name" value="SOLUTE CARRIER FAMILY 2"/>
    <property type="match status" value="1"/>
</dbReference>
<evidence type="ECO:0000256" key="3">
    <source>
        <dbReference type="ARBA" id="ARBA00022989"/>
    </source>
</evidence>
<dbReference type="EMBL" id="BFAA01012817">
    <property type="protein sequence ID" value="GCB77093.1"/>
    <property type="molecule type" value="Genomic_DNA"/>
</dbReference>
<dbReference type="AlphaFoldDB" id="A0A401PVK1"/>
<sequence>MKPLQTRWLLLTIFAASIGGTFQYGFNLSIINAPTTFIQNFINETWTERYGTQLESWVITLIWSFIVVAFSVGGFVGALIAGPMAIRFGRYELQG</sequence>
<dbReference type="InterPro" id="IPR036259">
    <property type="entry name" value="MFS_trans_sf"/>
</dbReference>
<dbReference type="GO" id="GO:0046323">
    <property type="term" value="P:D-glucose import"/>
    <property type="evidence" value="ECO:0007669"/>
    <property type="project" value="TreeGrafter"/>
</dbReference>